<evidence type="ECO:0000259" key="1">
    <source>
        <dbReference type="Pfam" id="PF13472"/>
    </source>
</evidence>
<dbReference type="InterPro" id="IPR013830">
    <property type="entry name" value="SGNH_hydro"/>
</dbReference>
<organism evidence="2 3">
    <name type="scientific">Muribacter muris</name>
    <dbReference type="NCBI Taxonomy" id="67855"/>
    <lineage>
        <taxon>Bacteria</taxon>
        <taxon>Pseudomonadati</taxon>
        <taxon>Pseudomonadota</taxon>
        <taxon>Gammaproteobacteria</taxon>
        <taxon>Pasteurellales</taxon>
        <taxon>Pasteurellaceae</taxon>
        <taxon>Muribacter</taxon>
    </lineage>
</organism>
<keyword evidence="2" id="KW-0548">Nucleotidyltransferase</keyword>
<proteinExistence type="predicted"/>
<keyword evidence="2" id="KW-0808">Transferase</keyword>
<dbReference type="GO" id="GO:0016788">
    <property type="term" value="F:hydrolase activity, acting on ester bonds"/>
    <property type="evidence" value="ECO:0007669"/>
    <property type="project" value="UniProtKB-ARBA"/>
</dbReference>
<dbReference type="SUPFAM" id="SSF52266">
    <property type="entry name" value="SGNH hydrolase"/>
    <property type="match status" value="1"/>
</dbReference>
<name>A0A4Y9K5N0_9PAST</name>
<dbReference type="RefSeq" id="WP_135054121.1">
    <property type="nucleotide sequence ID" value="NZ_JADGLC010000002.1"/>
</dbReference>
<gene>
    <name evidence="2" type="ORF">E4T80_00910</name>
</gene>
<dbReference type="AlphaFoldDB" id="A0A4Y9K5N0"/>
<evidence type="ECO:0000313" key="2">
    <source>
        <dbReference type="EMBL" id="TFV13098.1"/>
    </source>
</evidence>
<dbReference type="GO" id="GO:0016779">
    <property type="term" value="F:nucleotidyltransferase activity"/>
    <property type="evidence" value="ECO:0007669"/>
    <property type="project" value="UniProtKB-KW"/>
</dbReference>
<feature type="domain" description="SGNH hydrolase-type esterase" evidence="1">
    <location>
        <begin position="35"/>
        <end position="188"/>
    </location>
</feature>
<dbReference type="EMBL" id="SPPA01000002">
    <property type="protein sequence ID" value="TFV13098.1"/>
    <property type="molecule type" value="Genomic_DNA"/>
</dbReference>
<dbReference type="Gene3D" id="3.40.50.1110">
    <property type="entry name" value="SGNH hydrolase"/>
    <property type="match status" value="1"/>
</dbReference>
<protein>
    <submittedName>
        <fullName evidence="2">Acylneuraminate cytidylyltransferase</fullName>
    </submittedName>
</protein>
<comment type="caution">
    <text evidence="2">The sequence shown here is derived from an EMBL/GenBank/DDBJ whole genome shotgun (WGS) entry which is preliminary data.</text>
</comment>
<reference evidence="2 3" key="1">
    <citation type="submission" date="2019-03" db="EMBL/GenBank/DDBJ databases">
        <title>Diversity of the mouse oral microbiome.</title>
        <authorList>
            <person name="Joseph S."/>
            <person name="Aduse-Opoku J."/>
            <person name="Curtis M."/>
            <person name="Wade W."/>
            <person name="Hashim A."/>
        </authorList>
    </citation>
    <scope>NUCLEOTIDE SEQUENCE [LARGE SCALE GENOMIC DNA]</scope>
    <source>
        <strain evidence="2 3">WT12</strain>
    </source>
</reference>
<dbReference type="OrthoDB" id="5675325at2"/>
<dbReference type="CDD" id="cd01841">
    <property type="entry name" value="NnaC_like"/>
    <property type="match status" value="1"/>
</dbReference>
<dbReference type="Pfam" id="PF13472">
    <property type="entry name" value="Lipase_GDSL_2"/>
    <property type="match status" value="1"/>
</dbReference>
<accession>A0A4Y9K5N0</accession>
<sequence>MLTDQDILHRYQAKQAEFTKQADISLIGHSLFDMWGDLPSGTPHLAGKTVANLGISGVSARQYLEVIAREGRITQLGSDVFLFLGVNDIAKEPDYSPQQALDWILQIIRHCRHIAPHARYYLLEATPVNQINTVENAQILAMNAYFKQHCPADIVFIPTWDQFKNAQNELDLALCHDGLHFTPAGYEVLRGILEAHL</sequence>
<dbReference type="Proteomes" id="UP000297396">
    <property type="component" value="Unassembled WGS sequence"/>
</dbReference>
<evidence type="ECO:0000313" key="3">
    <source>
        <dbReference type="Proteomes" id="UP000297396"/>
    </source>
</evidence>
<dbReference type="InterPro" id="IPR036514">
    <property type="entry name" value="SGNH_hydro_sf"/>
</dbReference>